<dbReference type="PANTHER" id="PTHR48100">
    <property type="entry name" value="BROAD-SPECIFICITY PHOSPHATASE YOR283W-RELATED"/>
    <property type="match status" value="1"/>
</dbReference>
<dbReference type="GO" id="GO:0005737">
    <property type="term" value="C:cytoplasm"/>
    <property type="evidence" value="ECO:0007669"/>
    <property type="project" value="TreeGrafter"/>
</dbReference>
<dbReference type="EMBL" id="GL876966">
    <property type="protein sequence ID" value="KLU82308.1"/>
    <property type="molecule type" value="Genomic_DNA"/>
</dbReference>
<dbReference type="EMBL" id="ADBL01000332">
    <property type="status" value="NOT_ANNOTATED_CDS"/>
    <property type="molecule type" value="Genomic_DNA"/>
</dbReference>
<dbReference type="InterPro" id="IPR029033">
    <property type="entry name" value="His_PPase_superfam"/>
</dbReference>
<dbReference type="InterPro" id="IPR050275">
    <property type="entry name" value="PGM_Phosphatase"/>
</dbReference>
<evidence type="ECO:0000313" key="1">
    <source>
        <dbReference type="EMBL" id="KLU82308.1"/>
    </source>
</evidence>
<keyword evidence="3" id="KW-1185">Reference proteome</keyword>
<name>A0A0C4DNJ4_MAGP6</name>
<reference evidence="2" key="5">
    <citation type="submission" date="2015-06" db="UniProtKB">
        <authorList>
            <consortium name="EnsemblFungi"/>
        </authorList>
    </citation>
    <scope>IDENTIFICATION</scope>
    <source>
        <strain evidence="2">ATCC 64411</strain>
    </source>
</reference>
<dbReference type="SUPFAM" id="SSF53254">
    <property type="entry name" value="Phosphoglycerate mutase-like"/>
    <property type="match status" value="1"/>
</dbReference>
<dbReference type="Proteomes" id="UP000011715">
    <property type="component" value="Unassembled WGS sequence"/>
</dbReference>
<evidence type="ECO:0000313" key="2">
    <source>
        <dbReference type="EnsemblFungi" id="MAPG_01382T0"/>
    </source>
</evidence>
<dbReference type="GO" id="GO:0016791">
    <property type="term" value="F:phosphatase activity"/>
    <property type="evidence" value="ECO:0007669"/>
    <property type="project" value="TreeGrafter"/>
</dbReference>
<reference evidence="3" key="1">
    <citation type="submission" date="2010-05" db="EMBL/GenBank/DDBJ databases">
        <title>The genome sequence of Magnaporthe poae strain ATCC 64411.</title>
        <authorList>
            <person name="Ma L.-J."/>
            <person name="Dead R."/>
            <person name="Young S."/>
            <person name="Zeng Q."/>
            <person name="Koehrsen M."/>
            <person name="Alvarado L."/>
            <person name="Berlin A."/>
            <person name="Chapman S.B."/>
            <person name="Chen Z."/>
            <person name="Freedman E."/>
            <person name="Gellesch M."/>
            <person name="Goldberg J."/>
            <person name="Griggs A."/>
            <person name="Gujja S."/>
            <person name="Heilman E.R."/>
            <person name="Heiman D."/>
            <person name="Hepburn T."/>
            <person name="Howarth C."/>
            <person name="Jen D."/>
            <person name="Larson L."/>
            <person name="Mehta T."/>
            <person name="Neiman D."/>
            <person name="Pearson M."/>
            <person name="Roberts A."/>
            <person name="Saif S."/>
            <person name="Shea T."/>
            <person name="Shenoy N."/>
            <person name="Sisk P."/>
            <person name="Stolte C."/>
            <person name="Sykes S."/>
            <person name="Walk T."/>
            <person name="White J."/>
            <person name="Yandava C."/>
            <person name="Haas B."/>
            <person name="Nusbaum C."/>
            <person name="Birren B."/>
        </authorList>
    </citation>
    <scope>NUCLEOTIDE SEQUENCE [LARGE SCALE GENOMIC DNA]</scope>
    <source>
        <strain evidence="3">ATCC 64411 / 73-15</strain>
    </source>
</reference>
<reference evidence="1" key="2">
    <citation type="submission" date="2010-05" db="EMBL/GenBank/DDBJ databases">
        <title>The Genome Sequence of Magnaporthe poae strain ATCC 64411.</title>
        <authorList>
            <consortium name="The Broad Institute Genome Sequencing Platform"/>
            <consortium name="Broad Institute Genome Sequencing Center for Infectious Disease"/>
            <person name="Ma L.-J."/>
            <person name="Dead R."/>
            <person name="Young S."/>
            <person name="Zeng Q."/>
            <person name="Koehrsen M."/>
            <person name="Alvarado L."/>
            <person name="Berlin A."/>
            <person name="Chapman S.B."/>
            <person name="Chen Z."/>
            <person name="Freedman E."/>
            <person name="Gellesch M."/>
            <person name="Goldberg J."/>
            <person name="Griggs A."/>
            <person name="Gujja S."/>
            <person name="Heilman E.R."/>
            <person name="Heiman D."/>
            <person name="Hepburn T."/>
            <person name="Howarth C."/>
            <person name="Jen D."/>
            <person name="Larson L."/>
            <person name="Mehta T."/>
            <person name="Neiman D."/>
            <person name="Pearson M."/>
            <person name="Roberts A."/>
            <person name="Saif S."/>
            <person name="Shea T."/>
            <person name="Shenoy N."/>
            <person name="Sisk P."/>
            <person name="Stolte C."/>
            <person name="Sykes S."/>
            <person name="Walk T."/>
            <person name="White J."/>
            <person name="Yandava C."/>
            <person name="Haas B."/>
            <person name="Nusbaum C."/>
            <person name="Birren B."/>
        </authorList>
    </citation>
    <scope>NUCLEOTIDE SEQUENCE</scope>
    <source>
        <strain evidence="1">ATCC 64411</strain>
    </source>
</reference>
<evidence type="ECO:0000313" key="3">
    <source>
        <dbReference type="Proteomes" id="UP000011715"/>
    </source>
</evidence>
<dbReference type="VEuPathDB" id="FungiDB:MAPG_01382"/>
<accession>A0A0C4DNJ4</accession>
<protein>
    <recommendedName>
        <fullName evidence="4">Phosphoglycerate mutase</fullName>
    </recommendedName>
</protein>
<proteinExistence type="predicted"/>
<reference evidence="1" key="3">
    <citation type="submission" date="2011-03" db="EMBL/GenBank/DDBJ databases">
        <title>Annotation of Magnaporthe poae ATCC 64411.</title>
        <authorList>
            <person name="Ma L.-J."/>
            <person name="Dead R."/>
            <person name="Young S.K."/>
            <person name="Zeng Q."/>
            <person name="Gargeya S."/>
            <person name="Fitzgerald M."/>
            <person name="Haas B."/>
            <person name="Abouelleil A."/>
            <person name="Alvarado L."/>
            <person name="Arachchi H.M."/>
            <person name="Berlin A."/>
            <person name="Brown A."/>
            <person name="Chapman S.B."/>
            <person name="Chen Z."/>
            <person name="Dunbar C."/>
            <person name="Freedman E."/>
            <person name="Gearin G."/>
            <person name="Gellesch M."/>
            <person name="Goldberg J."/>
            <person name="Griggs A."/>
            <person name="Gujja S."/>
            <person name="Heiman D."/>
            <person name="Howarth C."/>
            <person name="Larson L."/>
            <person name="Lui A."/>
            <person name="MacDonald P.J.P."/>
            <person name="Mehta T."/>
            <person name="Montmayeur A."/>
            <person name="Murphy C."/>
            <person name="Neiman D."/>
            <person name="Pearson M."/>
            <person name="Priest M."/>
            <person name="Roberts A."/>
            <person name="Saif S."/>
            <person name="Shea T."/>
            <person name="Shenoy N."/>
            <person name="Sisk P."/>
            <person name="Stolte C."/>
            <person name="Sykes S."/>
            <person name="Yandava C."/>
            <person name="Wortman J."/>
            <person name="Nusbaum C."/>
            <person name="Birren B."/>
        </authorList>
    </citation>
    <scope>NUCLEOTIDE SEQUENCE</scope>
    <source>
        <strain evidence="1">ATCC 64411</strain>
    </source>
</reference>
<evidence type="ECO:0008006" key="4">
    <source>
        <dbReference type="Google" id="ProtNLM"/>
    </source>
</evidence>
<dbReference type="EnsemblFungi" id="MAPG_01382T0">
    <property type="protein sequence ID" value="MAPG_01382T0"/>
    <property type="gene ID" value="MAPG_01382"/>
</dbReference>
<reference evidence="2" key="4">
    <citation type="journal article" date="2015" name="G3 (Bethesda)">
        <title>Genome sequences of three phytopathogenic species of the Magnaporthaceae family of fungi.</title>
        <authorList>
            <person name="Okagaki L.H."/>
            <person name="Nunes C.C."/>
            <person name="Sailsbery J."/>
            <person name="Clay B."/>
            <person name="Brown D."/>
            <person name="John T."/>
            <person name="Oh Y."/>
            <person name="Young N."/>
            <person name="Fitzgerald M."/>
            <person name="Haas B.J."/>
            <person name="Zeng Q."/>
            <person name="Young S."/>
            <person name="Adiconis X."/>
            <person name="Fan L."/>
            <person name="Levin J.Z."/>
            <person name="Mitchell T.K."/>
            <person name="Okubara P.A."/>
            <person name="Farman M.L."/>
            <person name="Kohn L.M."/>
            <person name="Birren B."/>
            <person name="Ma L.-J."/>
            <person name="Dean R.A."/>
        </authorList>
    </citation>
    <scope>NUCLEOTIDE SEQUENCE</scope>
    <source>
        <strain evidence="2">ATCC 64411 / 73-15</strain>
    </source>
</reference>
<dbReference type="OrthoDB" id="496981at2759"/>
<organism evidence="2 3">
    <name type="scientific">Magnaporthiopsis poae (strain ATCC 64411 / 73-15)</name>
    <name type="common">Kentucky bluegrass fungus</name>
    <name type="synonym">Magnaporthe poae</name>
    <dbReference type="NCBI Taxonomy" id="644358"/>
    <lineage>
        <taxon>Eukaryota</taxon>
        <taxon>Fungi</taxon>
        <taxon>Dikarya</taxon>
        <taxon>Ascomycota</taxon>
        <taxon>Pezizomycotina</taxon>
        <taxon>Sordariomycetes</taxon>
        <taxon>Sordariomycetidae</taxon>
        <taxon>Magnaporthales</taxon>
        <taxon>Magnaporthaceae</taxon>
        <taxon>Magnaporthiopsis</taxon>
    </lineage>
</organism>
<dbReference type="CDD" id="cd07067">
    <property type="entry name" value="HP_PGM_like"/>
    <property type="match status" value="1"/>
</dbReference>
<dbReference type="InterPro" id="IPR013078">
    <property type="entry name" value="His_Pase_superF_clade-1"/>
</dbReference>
<dbReference type="eggNOG" id="KOG4754">
    <property type="taxonomic scope" value="Eukaryota"/>
</dbReference>
<dbReference type="Pfam" id="PF00300">
    <property type="entry name" value="His_Phos_1"/>
    <property type="match status" value="1"/>
</dbReference>
<sequence>MAEQNAAACPPFRGHLKFSADPTFFVDYSALAAVSPDGRVGTQPRFGLAEGQTWPSATSTATNGGYKVIFYSRHGVGHHNVKEAEVGTAAWDAHWSLLDGDGDGRVWADAELTEEGVQQAAERSPAAEREARLDAMLAALPPDQGVPFPGAIYSSPLRRCLATTALIYGDVAASTGPVVPPVVKESLRERVTDHTCDRRSSRTWIAEHYPRFRASPEDLAEEDPLWRAGQTETPEVHVKRWQAVLQDIWLSDPSPFIAIVSHSMALAALLELLGLETFHVRPGTTFALLVKAEA</sequence>
<gene>
    <name evidence="1" type="ORF">MAPG_01382</name>
</gene>
<dbReference type="AlphaFoldDB" id="A0A0C4DNJ4"/>
<dbReference type="Gene3D" id="3.40.50.1240">
    <property type="entry name" value="Phosphoglycerate mutase-like"/>
    <property type="match status" value="1"/>
</dbReference>
<dbReference type="PANTHER" id="PTHR48100:SF1">
    <property type="entry name" value="HISTIDINE PHOSPHATASE FAMILY PROTEIN-RELATED"/>
    <property type="match status" value="1"/>
</dbReference>